<dbReference type="CDD" id="cd11056">
    <property type="entry name" value="CYP6-like"/>
    <property type="match status" value="1"/>
</dbReference>
<dbReference type="PRINTS" id="PR00465">
    <property type="entry name" value="EP450IV"/>
</dbReference>
<dbReference type="GO" id="GO:0005789">
    <property type="term" value="C:endoplasmic reticulum membrane"/>
    <property type="evidence" value="ECO:0007669"/>
    <property type="project" value="UniProtKB-SubCell"/>
</dbReference>
<dbReference type="FunFam" id="1.10.630.10:FF:000042">
    <property type="entry name" value="Cytochrome P450"/>
    <property type="match status" value="1"/>
</dbReference>
<dbReference type="GO" id="GO:0005506">
    <property type="term" value="F:iron ion binding"/>
    <property type="evidence" value="ECO:0007669"/>
    <property type="project" value="InterPro"/>
</dbReference>
<dbReference type="EC" id="1.14.14.1" evidence="6"/>
<evidence type="ECO:0000256" key="14">
    <source>
        <dbReference type="ARBA" id="ARBA00023136"/>
    </source>
</evidence>
<dbReference type="Gene3D" id="1.10.630.10">
    <property type="entry name" value="Cytochrome P450"/>
    <property type="match status" value="1"/>
</dbReference>
<comment type="similarity">
    <text evidence="5 17">Belongs to the cytochrome P450 family.</text>
</comment>
<evidence type="ECO:0000256" key="11">
    <source>
        <dbReference type="ARBA" id="ARBA00023002"/>
    </source>
</evidence>
<comment type="subcellular location">
    <subcellularLocation>
        <location evidence="4">Endoplasmic reticulum membrane</location>
        <topology evidence="4">Peripheral membrane protein</topology>
    </subcellularLocation>
    <subcellularLocation>
        <location evidence="3">Microsome membrane</location>
        <topology evidence="3">Peripheral membrane protein</topology>
    </subcellularLocation>
</comment>
<reference evidence="19" key="2">
    <citation type="submission" date="2020-12" db="EMBL/GenBank/DDBJ databases">
        <authorList>
            <person name="Kanost M."/>
        </authorList>
    </citation>
    <scope>NUCLEOTIDE SEQUENCE</scope>
</reference>
<keyword evidence="10" id="KW-0492">Microsome</keyword>
<dbReference type="Proteomes" id="UP000791440">
    <property type="component" value="Unassembled WGS sequence"/>
</dbReference>
<dbReference type="EMBL" id="JH668469">
    <property type="protein sequence ID" value="KAG6454553.1"/>
    <property type="molecule type" value="Genomic_DNA"/>
</dbReference>
<dbReference type="SUPFAM" id="SSF48264">
    <property type="entry name" value="Cytochrome P450"/>
    <property type="match status" value="1"/>
</dbReference>
<evidence type="ECO:0000256" key="5">
    <source>
        <dbReference type="ARBA" id="ARBA00010617"/>
    </source>
</evidence>
<comment type="caution">
    <text evidence="19">The sequence shown here is derived from an EMBL/GenBank/DDBJ whole genome shotgun (WGS) entry which is preliminary data.</text>
</comment>
<keyword evidence="12 16" id="KW-0408">Iron</keyword>
<keyword evidence="14" id="KW-0472">Membrane</keyword>
<dbReference type="PROSITE" id="PS00086">
    <property type="entry name" value="CYTOCHROME_P450"/>
    <property type="match status" value="1"/>
</dbReference>
<dbReference type="InterPro" id="IPR002403">
    <property type="entry name" value="Cyt_P450_E_grp-IV"/>
</dbReference>
<evidence type="ECO:0000313" key="19">
    <source>
        <dbReference type="EMBL" id="KAG6454553.1"/>
    </source>
</evidence>
<feature type="chain" id="PRO_5038324494" description="unspecific monooxygenase" evidence="18">
    <location>
        <begin position="21"/>
        <end position="506"/>
    </location>
</feature>
<comment type="catalytic activity">
    <reaction evidence="15">
        <text>an organic molecule + reduced [NADPH--hemoprotein reductase] + O2 = an alcohol + oxidized [NADPH--hemoprotein reductase] + H2O + H(+)</text>
        <dbReference type="Rhea" id="RHEA:17149"/>
        <dbReference type="Rhea" id="RHEA-COMP:11964"/>
        <dbReference type="Rhea" id="RHEA-COMP:11965"/>
        <dbReference type="ChEBI" id="CHEBI:15377"/>
        <dbReference type="ChEBI" id="CHEBI:15378"/>
        <dbReference type="ChEBI" id="CHEBI:15379"/>
        <dbReference type="ChEBI" id="CHEBI:30879"/>
        <dbReference type="ChEBI" id="CHEBI:57618"/>
        <dbReference type="ChEBI" id="CHEBI:58210"/>
        <dbReference type="ChEBI" id="CHEBI:142491"/>
        <dbReference type="EC" id="1.14.14.1"/>
    </reaction>
</comment>
<evidence type="ECO:0000256" key="16">
    <source>
        <dbReference type="PIRSR" id="PIRSR602403-1"/>
    </source>
</evidence>
<evidence type="ECO:0000256" key="3">
    <source>
        <dbReference type="ARBA" id="ARBA00004174"/>
    </source>
</evidence>
<evidence type="ECO:0000256" key="1">
    <source>
        <dbReference type="ARBA" id="ARBA00001971"/>
    </source>
</evidence>
<keyword evidence="13 17" id="KW-0503">Monooxygenase</keyword>
<evidence type="ECO:0000256" key="8">
    <source>
        <dbReference type="ARBA" id="ARBA00022723"/>
    </source>
</evidence>
<feature type="signal peptide" evidence="18">
    <location>
        <begin position="1"/>
        <end position="20"/>
    </location>
</feature>
<keyword evidence="11 17" id="KW-0560">Oxidoreductase</keyword>
<keyword evidence="20" id="KW-1185">Reference proteome</keyword>
<reference evidence="19" key="1">
    <citation type="journal article" date="2016" name="Insect Biochem. Mol. Biol.">
        <title>Multifaceted biological insights from a draft genome sequence of the tobacco hornworm moth, Manduca sexta.</title>
        <authorList>
            <person name="Kanost M.R."/>
            <person name="Arrese E.L."/>
            <person name="Cao X."/>
            <person name="Chen Y.R."/>
            <person name="Chellapilla S."/>
            <person name="Goldsmith M.R."/>
            <person name="Grosse-Wilde E."/>
            <person name="Heckel D.G."/>
            <person name="Herndon N."/>
            <person name="Jiang H."/>
            <person name="Papanicolaou A."/>
            <person name="Qu J."/>
            <person name="Soulages J.L."/>
            <person name="Vogel H."/>
            <person name="Walters J."/>
            <person name="Waterhouse R.M."/>
            <person name="Ahn S.J."/>
            <person name="Almeida F.C."/>
            <person name="An C."/>
            <person name="Aqrawi P."/>
            <person name="Bretschneider A."/>
            <person name="Bryant W.B."/>
            <person name="Bucks S."/>
            <person name="Chao H."/>
            <person name="Chevignon G."/>
            <person name="Christen J.M."/>
            <person name="Clarke D.F."/>
            <person name="Dittmer N.T."/>
            <person name="Ferguson L.C.F."/>
            <person name="Garavelou S."/>
            <person name="Gordon K.H.J."/>
            <person name="Gunaratna R.T."/>
            <person name="Han Y."/>
            <person name="Hauser F."/>
            <person name="He Y."/>
            <person name="Heidel-Fischer H."/>
            <person name="Hirsh A."/>
            <person name="Hu Y."/>
            <person name="Jiang H."/>
            <person name="Kalra D."/>
            <person name="Klinner C."/>
            <person name="Konig C."/>
            <person name="Kovar C."/>
            <person name="Kroll A.R."/>
            <person name="Kuwar S.S."/>
            <person name="Lee S.L."/>
            <person name="Lehman R."/>
            <person name="Li K."/>
            <person name="Li Z."/>
            <person name="Liang H."/>
            <person name="Lovelace S."/>
            <person name="Lu Z."/>
            <person name="Mansfield J.H."/>
            <person name="McCulloch K.J."/>
            <person name="Mathew T."/>
            <person name="Morton B."/>
            <person name="Muzny D.M."/>
            <person name="Neunemann D."/>
            <person name="Ongeri F."/>
            <person name="Pauchet Y."/>
            <person name="Pu L.L."/>
            <person name="Pyrousis I."/>
            <person name="Rao X.J."/>
            <person name="Redding A."/>
            <person name="Roesel C."/>
            <person name="Sanchez-Gracia A."/>
            <person name="Schaack S."/>
            <person name="Shukla A."/>
            <person name="Tetreau G."/>
            <person name="Wang Y."/>
            <person name="Xiong G.H."/>
            <person name="Traut W."/>
            <person name="Walsh T.K."/>
            <person name="Worley K.C."/>
            <person name="Wu D."/>
            <person name="Wu W."/>
            <person name="Wu Y.Q."/>
            <person name="Zhang X."/>
            <person name="Zou Z."/>
            <person name="Zucker H."/>
            <person name="Briscoe A.D."/>
            <person name="Burmester T."/>
            <person name="Clem R.J."/>
            <person name="Feyereisen R."/>
            <person name="Grimmelikhuijzen C.J.P."/>
            <person name="Hamodrakas S.J."/>
            <person name="Hansson B.S."/>
            <person name="Huguet E."/>
            <person name="Jermiin L.S."/>
            <person name="Lan Q."/>
            <person name="Lehman H.K."/>
            <person name="Lorenzen M."/>
            <person name="Merzendorfer H."/>
            <person name="Michalopoulos I."/>
            <person name="Morton D.B."/>
            <person name="Muthukrishnan S."/>
            <person name="Oakeshott J.G."/>
            <person name="Palmer W."/>
            <person name="Park Y."/>
            <person name="Passarelli A.L."/>
            <person name="Rozas J."/>
            <person name="Schwartz L.M."/>
            <person name="Smith W."/>
            <person name="Southgate A."/>
            <person name="Vilcinskas A."/>
            <person name="Vogt R."/>
            <person name="Wang P."/>
            <person name="Werren J."/>
            <person name="Yu X.Q."/>
            <person name="Zhou J.J."/>
            <person name="Brown S.J."/>
            <person name="Scherer S.E."/>
            <person name="Richards S."/>
            <person name="Blissard G.W."/>
        </authorList>
    </citation>
    <scope>NUCLEOTIDE SEQUENCE</scope>
</reference>
<dbReference type="PANTHER" id="PTHR24292:SF54">
    <property type="entry name" value="CYP9F3-RELATED"/>
    <property type="match status" value="1"/>
</dbReference>
<proteinExistence type="inferred from homology"/>
<evidence type="ECO:0000313" key="20">
    <source>
        <dbReference type="Proteomes" id="UP000791440"/>
    </source>
</evidence>
<dbReference type="InterPro" id="IPR036396">
    <property type="entry name" value="Cyt_P450_sf"/>
</dbReference>
<evidence type="ECO:0000256" key="4">
    <source>
        <dbReference type="ARBA" id="ARBA00004406"/>
    </source>
</evidence>
<protein>
    <recommendedName>
        <fullName evidence="6">unspecific monooxygenase</fullName>
        <ecNumber evidence="6">1.14.14.1</ecNumber>
    </recommendedName>
</protein>
<evidence type="ECO:0000256" key="13">
    <source>
        <dbReference type="ARBA" id="ARBA00023033"/>
    </source>
</evidence>
<dbReference type="Pfam" id="PF00067">
    <property type="entry name" value="p450"/>
    <property type="match status" value="1"/>
</dbReference>
<evidence type="ECO:0000256" key="12">
    <source>
        <dbReference type="ARBA" id="ARBA00023004"/>
    </source>
</evidence>
<evidence type="ECO:0000256" key="9">
    <source>
        <dbReference type="ARBA" id="ARBA00022824"/>
    </source>
</evidence>
<name>A0A921ZBF4_MANSE</name>
<keyword evidence="18" id="KW-0732">Signal</keyword>
<accession>A0A921ZBF4</accession>
<evidence type="ECO:0000256" key="2">
    <source>
        <dbReference type="ARBA" id="ARBA00003690"/>
    </source>
</evidence>
<sequence>MHIVLTSFLWLTVSVLLGAAVRWSQVRKYWKKQNVPHDAPNPFMGSLTFLQRENPATFMKNLYKKFSSPYVGIWLFWRPALVINCPDIARRILVKDFDVFRNRYLRSGKTDPIGAHTLFLVDDPIWSSIRRRLTIVFTAAKLRALTGLTQNKAADLVYRIKTEMGKGAVENLRVICSDYTTDVIGEAAFGVASETTRTGDSIMRRVTREFMTFNVQRGFSWSSIFFFPELVDIFGFSLFPKHTTEFLRQILRSIIEQRGGHNRDIGEPRDLLDAFFKIQKEGMASGEELSEDLLLAQAAIFLLGGFDTSGSVMTWAILEMSHNPKLQDKLYNELMEAKQKLGGKDFDPTTLAELPFLNAVIKETLRKFPPMGWLDRMASRDYVVDDNLTIPAGSVVYVNAIGLHWDPKFFPNPEKFDPNRFMPENEGNIKPYTYMPFGEGPRNCIGFRFGYQTVRFGLSAIFSNFEVRPLPNTPLADDTEVEKKGMFLMPGQQISVQFIPRNNNIS</sequence>
<dbReference type="GO" id="GO:0020037">
    <property type="term" value="F:heme binding"/>
    <property type="evidence" value="ECO:0007669"/>
    <property type="project" value="InterPro"/>
</dbReference>
<dbReference type="AlphaFoldDB" id="A0A921ZBF4"/>
<keyword evidence="8 16" id="KW-0479">Metal-binding</keyword>
<evidence type="ECO:0000256" key="7">
    <source>
        <dbReference type="ARBA" id="ARBA00022617"/>
    </source>
</evidence>
<dbReference type="InterPro" id="IPR001128">
    <property type="entry name" value="Cyt_P450"/>
</dbReference>
<dbReference type="EMBL" id="JH668469">
    <property type="protein sequence ID" value="KAG6454554.1"/>
    <property type="molecule type" value="Genomic_DNA"/>
</dbReference>
<dbReference type="PRINTS" id="PR00385">
    <property type="entry name" value="P450"/>
</dbReference>
<organism evidence="19 20">
    <name type="scientific">Manduca sexta</name>
    <name type="common">Tobacco hawkmoth</name>
    <name type="synonym">Tobacco hornworm</name>
    <dbReference type="NCBI Taxonomy" id="7130"/>
    <lineage>
        <taxon>Eukaryota</taxon>
        <taxon>Metazoa</taxon>
        <taxon>Ecdysozoa</taxon>
        <taxon>Arthropoda</taxon>
        <taxon>Hexapoda</taxon>
        <taxon>Insecta</taxon>
        <taxon>Pterygota</taxon>
        <taxon>Neoptera</taxon>
        <taxon>Endopterygota</taxon>
        <taxon>Lepidoptera</taxon>
        <taxon>Glossata</taxon>
        <taxon>Ditrysia</taxon>
        <taxon>Bombycoidea</taxon>
        <taxon>Sphingidae</taxon>
        <taxon>Sphinginae</taxon>
        <taxon>Sphingini</taxon>
        <taxon>Manduca</taxon>
    </lineage>
</organism>
<dbReference type="GO" id="GO:0016712">
    <property type="term" value="F:oxidoreductase activity, acting on paired donors, with incorporation or reduction of molecular oxygen, reduced flavin or flavoprotein as one donor, and incorporation of one atom of oxygen"/>
    <property type="evidence" value="ECO:0007669"/>
    <property type="project" value="UniProtKB-EC"/>
</dbReference>
<comment type="cofactor">
    <cofactor evidence="1 16">
        <name>heme</name>
        <dbReference type="ChEBI" id="CHEBI:30413"/>
    </cofactor>
</comment>
<dbReference type="InterPro" id="IPR050476">
    <property type="entry name" value="Insect_CytP450_Detox"/>
</dbReference>
<gene>
    <name evidence="19" type="ORF">O3G_MSEX008757</name>
</gene>
<dbReference type="PANTHER" id="PTHR24292">
    <property type="entry name" value="CYTOCHROME P450"/>
    <property type="match status" value="1"/>
</dbReference>
<evidence type="ECO:0000256" key="10">
    <source>
        <dbReference type="ARBA" id="ARBA00022848"/>
    </source>
</evidence>
<comment type="function">
    <text evidence="2">May be involved in the metabolism of insect hormones and in the breakdown of synthetic insecticides.</text>
</comment>
<dbReference type="InterPro" id="IPR017972">
    <property type="entry name" value="Cyt_P450_CS"/>
</dbReference>
<evidence type="ECO:0000256" key="17">
    <source>
        <dbReference type="RuleBase" id="RU000461"/>
    </source>
</evidence>
<evidence type="ECO:0000256" key="6">
    <source>
        <dbReference type="ARBA" id="ARBA00012109"/>
    </source>
</evidence>
<evidence type="ECO:0000256" key="18">
    <source>
        <dbReference type="SAM" id="SignalP"/>
    </source>
</evidence>
<keyword evidence="7 16" id="KW-0349">Heme</keyword>
<keyword evidence="9" id="KW-0256">Endoplasmic reticulum</keyword>
<feature type="binding site" description="axial binding residue" evidence="16">
    <location>
        <position position="444"/>
    </location>
    <ligand>
        <name>heme</name>
        <dbReference type="ChEBI" id="CHEBI:30413"/>
    </ligand>
    <ligandPart>
        <name>Fe</name>
        <dbReference type="ChEBI" id="CHEBI:18248"/>
    </ligandPart>
</feature>
<evidence type="ECO:0000256" key="15">
    <source>
        <dbReference type="ARBA" id="ARBA00047827"/>
    </source>
</evidence>